<evidence type="ECO:0000256" key="2">
    <source>
        <dbReference type="PROSITE-ProRule" id="PRU00285"/>
    </source>
</evidence>
<dbReference type="AlphaFoldDB" id="A0A855GMR8"/>
<comment type="caution">
    <text evidence="5">The sequence shown here is derived from an EMBL/GenBank/DDBJ whole genome shotgun (WGS) entry which is preliminary data.</text>
</comment>
<dbReference type="SUPFAM" id="SSF49764">
    <property type="entry name" value="HSP20-like chaperones"/>
    <property type="match status" value="1"/>
</dbReference>
<dbReference type="PANTHER" id="PTHR46733">
    <property type="entry name" value="26.5 KDA HEAT SHOCK PROTEIN, MITOCHONDRIAL"/>
    <property type="match status" value="1"/>
</dbReference>
<dbReference type="Pfam" id="PF00011">
    <property type="entry name" value="HSP20"/>
    <property type="match status" value="1"/>
</dbReference>
<dbReference type="PANTHER" id="PTHR46733:SF4">
    <property type="entry name" value="HEAT SHOCK PROTEIN 21, CHLOROPLASTIC"/>
    <property type="match status" value="1"/>
</dbReference>
<reference evidence="5 6" key="1">
    <citation type="submission" date="2017-12" db="EMBL/GenBank/DDBJ databases">
        <title>Genomics of Macrococcus caseolyticus.</title>
        <authorList>
            <person name="MacFadyen A.C."/>
            <person name="Paterson G.K."/>
        </authorList>
    </citation>
    <scope>NUCLEOTIDE SEQUENCE [LARGE SCALE GENOMIC DNA]</scope>
    <source>
        <strain evidence="5 6">5788_EF188</strain>
    </source>
</reference>
<accession>A0A855GMR8</accession>
<dbReference type="EMBL" id="PIXC01000020">
    <property type="protein sequence ID" value="PKE25636.1"/>
    <property type="molecule type" value="Genomic_DNA"/>
</dbReference>
<name>A0A855GMR8_9STAP</name>
<dbReference type="InterPro" id="IPR044587">
    <property type="entry name" value="HSP21-like"/>
</dbReference>
<feature type="domain" description="SHSP" evidence="4">
    <location>
        <begin position="31"/>
        <end position="144"/>
    </location>
</feature>
<evidence type="ECO:0000313" key="6">
    <source>
        <dbReference type="Proteomes" id="UP000233482"/>
    </source>
</evidence>
<protein>
    <submittedName>
        <fullName evidence="5">Heat-shock protein</fullName>
    </submittedName>
</protein>
<evidence type="ECO:0000256" key="1">
    <source>
        <dbReference type="ARBA" id="ARBA00023016"/>
    </source>
</evidence>
<dbReference type="Proteomes" id="UP000233482">
    <property type="component" value="Unassembled WGS sequence"/>
</dbReference>
<dbReference type="Gene3D" id="2.60.40.790">
    <property type="match status" value="1"/>
</dbReference>
<evidence type="ECO:0000259" key="4">
    <source>
        <dbReference type="PROSITE" id="PS01031"/>
    </source>
</evidence>
<proteinExistence type="inferred from homology"/>
<comment type="similarity">
    <text evidence="2 3">Belongs to the small heat shock protein (HSP20) family.</text>
</comment>
<dbReference type="InterPro" id="IPR002068">
    <property type="entry name" value="A-crystallin/Hsp20_dom"/>
</dbReference>
<dbReference type="CDD" id="cd06471">
    <property type="entry name" value="ACD_LpsHSP_like"/>
    <property type="match status" value="1"/>
</dbReference>
<sequence length="144" mass="16666">MAYELDRFNNSLLDMTPSSLFRDFSKQFFNTLPDMQSMKTDIEEKDDRYEMTVELPGYTKDSLDISYNNGYLTIKAENNIINESTDEEGKMIQQERSYSNMQRAYALSNVDSDNIQASFKDGVLKITLPKIEKTIKKSIEIKEG</sequence>
<gene>
    <name evidence="5" type="ORF">CW686_08895</name>
</gene>
<evidence type="ECO:0000313" key="5">
    <source>
        <dbReference type="EMBL" id="PKE25636.1"/>
    </source>
</evidence>
<keyword evidence="1" id="KW-0346">Stress response</keyword>
<organism evidence="5 6">
    <name type="scientific">Macrococcoides caseolyticum</name>
    <dbReference type="NCBI Taxonomy" id="69966"/>
    <lineage>
        <taxon>Bacteria</taxon>
        <taxon>Bacillati</taxon>
        <taxon>Bacillota</taxon>
        <taxon>Bacilli</taxon>
        <taxon>Bacillales</taxon>
        <taxon>Staphylococcaceae</taxon>
        <taxon>Macrococcoides</taxon>
    </lineage>
</organism>
<dbReference type="RefSeq" id="WP_101040123.1">
    <property type="nucleotide sequence ID" value="NZ_CP073801.1"/>
</dbReference>
<dbReference type="PROSITE" id="PS01031">
    <property type="entry name" value="SHSP"/>
    <property type="match status" value="1"/>
</dbReference>
<dbReference type="InterPro" id="IPR008978">
    <property type="entry name" value="HSP20-like_chaperone"/>
</dbReference>
<evidence type="ECO:0000256" key="3">
    <source>
        <dbReference type="RuleBase" id="RU003616"/>
    </source>
</evidence>
<dbReference type="GO" id="GO:0009408">
    <property type="term" value="P:response to heat"/>
    <property type="evidence" value="ECO:0007669"/>
    <property type="project" value="InterPro"/>
</dbReference>